<feature type="region of interest" description="Disordered" evidence="1">
    <location>
        <begin position="390"/>
        <end position="421"/>
    </location>
</feature>
<feature type="region of interest" description="Disordered" evidence="1">
    <location>
        <begin position="95"/>
        <end position="126"/>
    </location>
</feature>
<organism evidence="2 3">
    <name type="scientific">Skeletonema marinoi</name>
    <dbReference type="NCBI Taxonomy" id="267567"/>
    <lineage>
        <taxon>Eukaryota</taxon>
        <taxon>Sar</taxon>
        <taxon>Stramenopiles</taxon>
        <taxon>Ochrophyta</taxon>
        <taxon>Bacillariophyta</taxon>
        <taxon>Coscinodiscophyceae</taxon>
        <taxon>Thalassiosirophycidae</taxon>
        <taxon>Thalassiosirales</taxon>
        <taxon>Skeletonemataceae</taxon>
        <taxon>Skeletonema</taxon>
        <taxon>Skeletonema marinoi-dohrnii complex</taxon>
    </lineage>
</organism>
<dbReference type="Proteomes" id="UP001224775">
    <property type="component" value="Unassembled WGS sequence"/>
</dbReference>
<reference evidence="2" key="1">
    <citation type="submission" date="2023-06" db="EMBL/GenBank/DDBJ databases">
        <title>Survivors Of The Sea: Transcriptome response of Skeletonema marinoi to long-term dormancy.</title>
        <authorList>
            <person name="Pinder M.I.M."/>
            <person name="Kourtchenko O."/>
            <person name="Robertson E.K."/>
            <person name="Larsson T."/>
            <person name="Maumus F."/>
            <person name="Osuna-Cruz C.M."/>
            <person name="Vancaester E."/>
            <person name="Stenow R."/>
            <person name="Vandepoele K."/>
            <person name="Ploug H."/>
            <person name="Bruchert V."/>
            <person name="Godhe A."/>
            <person name="Topel M."/>
        </authorList>
    </citation>
    <scope>NUCLEOTIDE SEQUENCE</scope>
    <source>
        <strain evidence="2">R05AC</strain>
    </source>
</reference>
<protein>
    <submittedName>
        <fullName evidence="2">Uncharacterized protein</fullName>
    </submittedName>
</protein>
<comment type="caution">
    <text evidence="2">The sequence shown here is derived from an EMBL/GenBank/DDBJ whole genome shotgun (WGS) entry which is preliminary data.</text>
</comment>
<feature type="region of interest" description="Disordered" evidence="1">
    <location>
        <begin position="203"/>
        <end position="232"/>
    </location>
</feature>
<feature type="compositionally biased region" description="Acidic residues" evidence="1">
    <location>
        <begin position="402"/>
        <end position="411"/>
    </location>
</feature>
<sequence>MRFLLKSTTTASRAAASAARDANKLLSKNNAHNAITERATNNITGKAWGQHCSPDCGCVLRFEMQLSNDRVSPALSTTETVAAATYHAKRVMVTKAKHSSDNDENRSSSSSSPSSTNLKPLFTSELSSKSQRPILTSCTCTTLHELAQQVVNHLPGRTLQQLRNDTELGVVGARSSMAFRHTVLRENVLPALAEKEAQSWKKFGEMSSKEQQQQQNEDGKNSSGGGIHEMNSTQQHGHCFDLVEDSFLSMIHEREMSPRKDDKVHAFSPTMGGYFRMYSPSGRQQKQRHLPTQHSLDEDDIAAEYATMRRNDSLASQSGGDWLQKSPSSYFLFGDESSNSKSSYSDGILSLFIDYAKESIFGRDGNATAATSATVENGARPSNYLQLLDMYGDTHSDHGEKEEEPYDDWLDYVDTQSQGQS</sequence>
<proteinExistence type="predicted"/>
<accession>A0AAD8Y4G7</accession>
<name>A0AAD8Y4G7_9STRA</name>
<dbReference type="AlphaFoldDB" id="A0AAD8Y4G7"/>
<feature type="compositionally biased region" description="Basic and acidic residues" evidence="1">
    <location>
        <begin position="392"/>
        <end position="401"/>
    </location>
</feature>
<keyword evidence="3" id="KW-1185">Reference proteome</keyword>
<evidence type="ECO:0000313" key="2">
    <source>
        <dbReference type="EMBL" id="KAK1739479.1"/>
    </source>
</evidence>
<evidence type="ECO:0000313" key="3">
    <source>
        <dbReference type="Proteomes" id="UP001224775"/>
    </source>
</evidence>
<gene>
    <name evidence="2" type="ORF">QTG54_010022</name>
</gene>
<dbReference type="EMBL" id="JATAAI010000018">
    <property type="protein sequence ID" value="KAK1739479.1"/>
    <property type="molecule type" value="Genomic_DNA"/>
</dbReference>
<evidence type="ECO:0000256" key="1">
    <source>
        <dbReference type="SAM" id="MobiDB-lite"/>
    </source>
</evidence>